<evidence type="ECO:0000313" key="2">
    <source>
        <dbReference type="Proteomes" id="UP001500897"/>
    </source>
</evidence>
<sequence>MGAKTALLVHADGAVPELLRRAEGVAPDRERTDALMARLYPGWTVTPGNEPRELYDAAYPGHGEAFAGSWPGVEVLCDQRFMVDRPSELPAGLLATGPGRRTVLHAMHSVVDWLAFAVWEDGRLVRSLSLSPDSGVIEDLGERLPFELPYWAGGHPVKPLSRADDVDEVDEKPYPLPFHPLSLGEDALRALVGFVAEGATAPDDLDPEAIALLGYRLGDPDAARQAAAEAEAAAVRAAVARMSRPRSYRMGPDGKLVRTDLLP</sequence>
<keyword evidence="2" id="KW-1185">Reference proteome</keyword>
<dbReference type="Proteomes" id="UP001500897">
    <property type="component" value="Unassembled WGS sequence"/>
</dbReference>
<reference evidence="1 2" key="1">
    <citation type="journal article" date="2019" name="Int. J. Syst. Evol. Microbiol.">
        <title>The Global Catalogue of Microorganisms (GCM) 10K type strain sequencing project: providing services to taxonomists for standard genome sequencing and annotation.</title>
        <authorList>
            <consortium name="The Broad Institute Genomics Platform"/>
            <consortium name="The Broad Institute Genome Sequencing Center for Infectious Disease"/>
            <person name="Wu L."/>
            <person name="Ma J."/>
        </authorList>
    </citation>
    <scope>NUCLEOTIDE SEQUENCE [LARGE SCALE GENOMIC DNA]</scope>
    <source>
        <strain evidence="1 2">JCM 14559</strain>
    </source>
</reference>
<organism evidence="1 2">
    <name type="scientific">Kitasatospora saccharophila</name>
    <dbReference type="NCBI Taxonomy" id="407973"/>
    <lineage>
        <taxon>Bacteria</taxon>
        <taxon>Bacillati</taxon>
        <taxon>Actinomycetota</taxon>
        <taxon>Actinomycetes</taxon>
        <taxon>Kitasatosporales</taxon>
        <taxon>Streptomycetaceae</taxon>
        <taxon>Kitasatospora</taxon>
    </lineage>
</organism>
<dbReference type="Pfam" id="PF21997">
    <property type="entry name" value="DUF6928"/>
    <property type="match status" value="1"/>
</dbReference>
<dbReference type="RefSeq" id="WP_344550665.1">
    <property type="nucleotide sequence ID" value="NZ_BAAANS010000005.1"/>
</dbReference>
<evidence type="ECO:0000313" key="1">
    <source>
        <dbReference type="EMBL" id="GAA2088931.1"/>
    </source>
</evidence>
<proteinExistence type="predicted"/>
<dbReference type="EMBL" id="BAAANS010000005">
    <property type="protein sequence ID" value="GAA2088931.1"/>
    <property type="molecule type" value="Genomic_DNA"/>
</dbReference>
<accession>A0ABN2WC34</accession>
<name>A0ABN2WC34_9ACTN</name>
<protein>
    <submittedName>
        <fullName evidence="1">Uncharacterized protein</fullName>
    </submittedName>
</protein>
<comment type="caution">
    <text evidence="1">The sequence shown here is derived from an EMBL/GenBank/DDBJ whole genome shotgun (WGS) entry which is preliminary data.</text>
</comment>
<dbReference type="InterPro" id="IPR053847">
    <property type="entry name" value="DUF6928"/>
</dbReference>
<gene>
    <name evidence="1" type="ORF">GCM10009759_11410</name>
</gene>